<dbReference type="OrthoDB" id="2526284at2759"/>
<evidence type="ECO:0000313" key="9">
    <source>
        <dbReference type="Proteomes" id="UP000605970"/>
    </source>
</evidence>
<evidence type="ECO:0000256" key="4">
    <source>
        <dbReference type="ARBA" id="ARBA00022679"/>
    </source>
</evidence>
<dbReference type="GO" id="GO:0016757">
    <property type="term" value="F:glycosyltransferase activity"/>
    <property type="evidence" value="ECO:0007669"/>
    <property type="project" value="UniProtKB-KW"/>
</dbReference>
<proteinExistence type="inferred from homology"/>
<organism evidence="8 9">
    <name type="scientific">Meloidogyne graminicola</name>
    <dbReference type="NCBI Taxonomy" id="189291"/>
    <lineage>
        <taxon>Eukaryota</taxon>
        <taxon>Metazoa</taxon>
        <taxon>Ecdysozoa</taxon>
        <taxon>Nematoda</taxon>
        <taxon>Chromadorea</taxon>
        <taxon>Rhabditida</taxon>
        <taxon>Tylenchina</taxon>
        <taxon>Tylenchomorpha</taxon>
        <taxon>Tylenchoidea</taxon>
        <taxon>Meloidogynidae</taxon>
        <taxon>Meloidogyninae</taxon>
        <taxon>Meloidogyne</taxon>
    </lineage>
</organism>
<dbReference type="AlphaFoldDB" id="A0A8S9ZTT4"/>
<reference evidence="8" key="1">
    <citation type="journal article" date="2020" name="Ecol. Evol.">
        <title>Genome structure and content of the rice root-knot nematode (Meloidogyne graminicola).</title>
        <authorList>
            <person name="Phan N.T."/>
            <person name="Danchin E.G.J."/>
            <person name="Klopp C."/>
            <person name="Perfus-Barbeoch L."/>
            <person name="Kozlowski D.K."/>
            <person name="Koutsovoulos G.D."/>
            <person name="Lopez-Roques C."/>
            <person name="Bouchez O."/>
            <person name="Zahm M."/>
            <person name="Besnard G."/>
            <person name="Bellafiore S."/>
        </authorList>
    </citation>
    <scope>NUCLEOTIDE SEQUENCE</scope>
    <source>
        <strain evidence="8">VN-18</strain>
    </source>
</reference>
<dbReference type="GO" id="GO:0016020">
    <property type="term" value="C:membrane"/>
    <property type="evidence" value="ECO:0007669"/>
    <property type="project" value="UniProtKB-SubCell"/>
</dbReference>
<comment type="subcellular location">
    <subcellularLocation>
        <location evidence="1">Membrane</location>
        <topology evidence="1">Single-pass membrane protein</topology>
    </subcellularLocation>
</comment>
<evidence type="ECO:0000256" key="3">
    <source>
        <dbReference type="ARBA" id="ARBA00022676"/>
    </source>
</evidence>
<gene>
    <name evidence="8" type="ORF">Mgra_00004005</name>
</gene>
<keyword evidence="6" id="KW-1133">Transmembrane helix</keyword>
<keyword evidence="4" id="KW-0808">Transferase</keyword>
<evidence type="ECO:0000256" key="7">
    <source>
        <dbReference type="ARBA" id="ARBA00023136"/>
    </source>
</evidence>
<dbReference type="PANTHER" id="PTHR21645">
    <property type="entry name" value="GLYCOSYLTRANSFERASE FAMILY 92 PROTEIN"/>
    <property type="match status" value="1"/>
</dbReference>
<keyword evidence="5" id="KW-0812">Transmembrane</keyword>
<evidence type="ECO:0000256" key="2">
    <source>
        <dbReference type="ARBA" id="ARBA00007647"/>
    </source>
</evidence>
<keyword evidence="9" id="KW-1185">Reference proteome</keyword>
<dbReference type="Pfam" id="PF01697">
    <property type="entry name" value="Glyco_transf_92"/>
    <property type="match status" value="1"/>
</dbReference>
<evidence type="ECO:0000256" key="1">
    <source>
        <dbReference type="ARBA" id="ARBA00004167"/>
    </source>
</evidence>
<dbReference type="InterPro" id="IPR008166">
    <property type="entry name" value="Glyco_transf_92"/>
</dbReference>
<dbReference type="InterPro" id="IPR052012">
    <property type="entry name" value="GTase_92"/>
</dbReference>
<keyword evidence="7" id="KW-0472">Membrane</keyword>
<evidence type="ECO:0000256" key="6">
    <source>
        <dbReference type="ARBA" id="ARBA00022989"/>
    </source>
</evidence>
<evidence type="ECO:0000313" key="8">
    <source>
        <dbReference type="EMBL" id="KAF7636607.1"/>
    </source>
</evidence>
<dbReference type="Proteomes" id="UP000605970">
    <property type="component" value="Unassembled WGS sequence"/>
</dbReference>
<comment type="similarity">
    <text evidence="2">Belongs to the glycosyltransferase 92 family.</text>
</comment>
<name>A0A8S9ZTT4_9BILA</name>
<evidence type="ECO:0000256" key="5">
    <source>
        <dbReference type="ARBA" id="ARBA00022692"/>
    </source>
</evidence>
<comment type="caution">
    <text evidence="8">The sequence shown here is derived from an EMBL/GenBank/DDBJ whole genome shotgun (WGS) entry which is preliminary data.</text>
</comment>
<keyword evidence="3" id="KW-0328">Glycosyltransferase</keyword>
<dbReference type="EMBL" id="JABEBT010000028">
    <property type="protein sequence ID" value="KAF7636607.1"/>
    <property type="molecule type" value="Genomic_DNA"/>
</dbReference>
<dbReference type="PANTHER" id="PTHR21645:SF22">
    <property type="entry name" value="GLYCOSYLTRANSFERASE FAMILY 92 PROTEIN"/>
    <property type="match status" value="1"/>
</dbReference>
<sequence length="767" mass="88468">MTETLKNDVISNFEEIGEVLNFISKAVVPKKNASSLISSNLDVIHKFFIELPTIMVSKQEVLKNQINKKEYSWPIKEKSADNDGAKTIQDRFVEKRRILKNLYTFALAKVQEVEDVEELKGIYFFSFAILTTVRGTKELCDSEGMKETIMKNEAMAVFTEIVEVLSFLEACKIPKKSFSSSLNGRLDCVYSNYVELSTIMVSQQKFLKSEINRKGEWQREGDPDNEGGPTVQARFGRKREMIKELFDYALLKVQDVENGHELTAIYFYLLAILSTVKDIKKFCDAQNIREVIISGIISGFALYHRTTNLWTLKNLGDTFMSKNIGRRPIVLGAFHRLKEEQNLDGDFAVIYSDFKFIILIVFYIYRLTTNGNLLSLDLTNQNERSINVQLEKPLLFNNGKKYPLVVCIAPMYTYTDWQIMLMGIETWISLGAQKIIFPIQSASADTLLILKEYERIGIVHIRKWPKWPLLSDINPNGLVLSRGIEESHVNCLHFVKPFAEMVVFTDIDDMLMPLDPMKIYPGVNIELLRSIFREHPNAGSLLFEHRDVQFIPPETKQGQLFQSLSDFNFSFLHQTRWKTKCKIWRMKTRVVVNASRVDSVNMHETGIHRFGYAQVRVPCRRAHFYHLRHSFKNIALNEWPINLNLLQSKLEEQWKQRLNFNFTKESTETKLIPSSVESFADFDNCMIAINEEHWSLSVSRCLTPHVCYSRMVRNMSCIAAIADYGFSYSGNGDYVSALKNEAEFGPSELNCEAPLPKFSFGNHYYIP</sequence>
<protein>
    <submittedName>
        <fullName evidence="8">Glycosyltransferase family 92 protein</fullName>
    </submittedName>
</protein>
<accession>A0A8S9ZTT4</accession>